<sequence>MRFNPLVLPLAFASLTAAQSSSDVCRETLTASSQSDLDTIASCSSFEGDIILTSPLQSAVIAGVTSISGSLIARNVTSLQTLSAPNLSNISESLSLEILRSLNSVSLPRLVDVGDISLVTLNALGAVTLEDGITKAKSLVVSDTTIKSLDGFNLRTIDTLNINNNRYLTSITFILESVSNILDFSSTGSNVQVSFPSLVWANNITVRDTNSVSLPKLSKINSTLSFTNNTVQSISLPNLEEVGGSVAIVSNSQLTNASFPALESIGGAFMIVNNTKLPSILGFPVLNTIGGAIDFVGSFDNATLPELSVVRGGVDIESTSEEFNCSSWNQAQKDSVIRGDSYQCKGASVSTSVAITGTATGTVRASSNAAASATAAESASSSNGAGAMEYSAAGALAALVFQLL</sequence>
<reference evidence="1 2" key="1">
    <citation type="journal article" date="2020" name="Front. Microbiol.">
        <title>Phenotypic and Genetic Characterization of the Cheese Ripening Yeast Geotrichum candidum.</title>
        <authorList>
            <person name="Perkins V."/>
            <person name="Vignola S."/>
            <person name="Lessard M.H."/>
            <person name="Plante P.L."/>
            <person name="Corbeil J."/>
            <person name="Dugat-Bony E."/>
            <person name="Frenette M."/>
            <person name="Labrie S."/>
        </authorList>
    </citation>
    <scope>NUCLEOTIDE SEQUENCE [LARGE SCALE GENOMIC DNA]</scope>
    <source>
        <strain evidence="1 2">LMA-1147</strain>
    </source>
</reference>
<organism evidence="1 2">
    <name type="scientific">Geotrichum galactomycetum</name>
    <dbReference type="NCBI Taxonomy" id="27317"/>
    <lineage>
        <taxon>Eukaryota</taxon>
        <taxon>Fungi</taxon>
        <taxon>Dikarya</taxon>
        <taxon>Ascomycota</taxon>
        <taxon>Saccharomycotina</taxon>
        <taxon>Dipodascomycetes</taxon>
        <taxon>Dipodascales</taxon>
        <taxon>Dipodascaceae</taxon>
        <taxon>Geotrichum</taxon>
    </lineage>
</organism>
<comment type="caution">
    <text evidence="1">The sequence shown here is derived from an EMBL/GenBank/DDBJ whole genome shotgun (WGS) entry which is preliminary data.</text>
</comment>
<proteinExistence type="predicted"/>
<accession>A0ACB6V9D1</accession>
<name>A0ACB6V9D1_9ASCO</name>
<protein>
    <submittedName>
        <fullName evidence="1">Uncharacterized protein</fullName>
    </submittedName>
</protein>
<keyword evidence="2" id="KW-1185">Reference proteome</keyword>
<dbReference type="Proteomes" id="UP000744676">
    <property type="component" value="Unassembled WGS sequence"/>
</dbReference>
<evidence type="ECO:0000313" key="2">
    <source>
        <dbReference type="Proteomes" id="UP000744676"/>
    </source>
</evidence>
<dbReference type="EMBL" id="QVQA01000008">
    <property type="protein sequence ID" value="KAF5101954.1"/>
    <property type="molecule type" value="Genomic_DNA"/>
</dbReference>
<evidence type="ECO:0000313" key="1">
    <source>
        <dbReference type="EMBL" id="KAF5101954.1"/>
    </source>
</evidence>
<gene>
    <name evidence="1" type="ORF">D0Z00_000609</name>
</gene>